<keyword evidence="2" id="KW-1185">Reference proteome</keyword>
<dbReference type="Proteomes" id="UP001499987">
    <property type="component" value="Unassembled WGS sequence"/>
</dbReference>
<evidence type="ECO:0000313" key="1">
    <source>
        <dbReference type="EMBL" id="GAA1120128.1"/>
    </source>
</evidence>
<gene>
    <name evidence="1" type="ORF">GCM10009663_69870</name>
</gene>
<comment type="caution">
    <text evidence="1">The sequence shown here is derived from an EMBL/GenBank/DDBJ whole genome shotgun (WGS) entry which is preliminary data.</text>
</comment>
<dbReference type="RefSeq" id="WP_344627762.1">
    <property type="nucleotide sequence ID" value="NZ_BAAALD010000117.1"/>
</dbReference>
<proteinExistence type="predicted"/>
<accession>A0ABP4ES91</accession>
<sequence length="51" mass="5571">MPESARTGHPAVDESLDRLEALDGAETEAHPAVYEDVHQRLTDILAALDDE</sequence>
<reference evidence="2" key="1">
    <citation type="journal article" date="2019" name="Int. J. Syst. Evol. Microbiol.">
        <title>The Global Catalogue of Microorganisms (GCM) 10K type strain sequencing project: providing services to taxonomists for standard genome sequencing and annotation.</title>
        <authorList>
            <consortium name="The Broad Institute Genomics Platform"/>
            <consortium name="The Broad Institute Genome Sequencing Center for Infectious Disease"/>
            <person name="Wu L."/>
            <person name="Ma J."/>
        </authorList>
    </citation>
    <scope>NUCLEOTIDE SEQUENCE [LARGE SCALE GENOMIC DNA]</scope>
    <source>
        <strain evidence="2">JCM 13002</strain>
    </source>
</reference>
<protein>
    <submittedName>
        <fullName evidence="1">Uncharacterized protein</fullName>
    </submittedName>
</protein>
<evidence type="ECO:0000313" key="2">
    <source>
        <dbReference type="Proteomes" id="UP001499987"/>
    </source>
</evidence>
<name>A0ABP4ES91_9ACTN</name>
<organism evidence="1 2">
    <name type="scientific">Kitasatospora arboriphila</name>
    <dbReference type="NCBI Taxonomy" id="258052"/>
    <lineage>
        <taxon>Bacteria</taxon>
        <taxon>Bacillati</taxon>
        <taxon>Actinomycetota</taxon>
        <taxon>Actinomycetes</taxon>
        <taxon>Kitasatosporales</taxon>
        <taxon>Streptomycetaceae</taxon>
        <taxon>Kitasatospora</taxon>
    </lineage>
</organism>
<dbReference type="EMBL" id="BAAALD010000117">
    <property type="protein sequence ID" value="GAA1120128.1"/>
    <property type="molecule type" value="Genomic_DNA"/>
</dbReference>